<dbReference type="GO" id="GO:0016055">
    <property type="term" value="P:Wnt signaling pathway"/>
    <property type="evidence" value="ECO:0007669"/>
    <property type="project" value="UniProtKB-KW"/>
</dbReference>
<accession>A0A1Z5KM58</accession>
<gene>
    <name evidence="4" type="ORF">FisN_23Hh130</name>
</gene>
<evidence type="ECO:0000256" key="1">
    <source>
        <dbReference type="ARBA" id="ARBA00022687"/>
    </source>
</evidence>
<evidence type="ECO:0000256" key="2">
    <source>
        <dbReference type="SAM" id="MobiDB-lite"/>
    </source>
</evidence>
<reference evidence="4 5" key="1">
    <citation type="journal article" date="2015" name="Plant Cell">
        <title>Oil accumulation by the oleaginous diatom Fistulifera solaris as revealed by the genome and transcriptome.</title>
        <authorList>
            <person name="Tanaka T."/>
            <person name="Maeda Y."/>
            <person name="Veluchamy A."/>
            <person name="Tanaka M."/>
            <person name="Abida H."/>
            <person name="Marechal E."/>
            <person name="Bowler C."/>
            <person name="Muto M."/>
            <person name="Sunaga Y."/>
            <person name="Tanaka M."/>
            <person name="Yoshino T."/>
            <person name="Taniguchi T."/>
            <person name="Fukuda Y."/>
            <person name="Nemoto M."/>
            <person name="Matsumoto M."/>
            <person name="Wong P.S."/>
            <person name="Aburatani S."/>
            <person name="Fujibuchi W."/>
        </authorList>
    </citation>
    <scope>NUCLEOTIDE SEQUENCE [LARGE SCALE GENOMIC DNA]</scope>
    <source>
        <strain evidence="4 5">JPCC DA0580</strain>
    </source>
</reference>
<comment type="caution">
    <text evidence="4">The sequence shown here is derived from an EMBL/GenBank/DDBJ whole genome shotgun (WGS) entry which is preliminary data.</text>
</comment>
<evidence type="ECO:0000313" key="5">
    <source>
        <dbReference type="Proteomes" id="UP000198406"/>
    </source>
</evidence>
<dbReference type="Pfam" id="PF00778">
    <property type="entry name" value="DIX"/>
    <property type="match status" value="1"/>
</dbReference>
<evidence type="ECO:0000259" key="3">
    <source>
        <dbReference type="Pfam" id="PF00778"/>
    </source>
</evidence>
<dbReference type="InterPro" id="IPR001158">
    <property type="entry name" value="DIX"/>
</dbReference>
<dbReference type="InterPro" id="IPR038207">
    <property type="entry name" value="DIX_dom_sf"/>
</dbReference>
<protein>
    <recommendedName>
        <fullName evidence="3">DIX domain-containing protein</fullName>
    </recommendedName>
</protein>
<dbReference type="InterPro" id="IPR029071">
    <property type="entry name" value="Ubiquitin-like_domsf"/>
</dbReference>
<dbReference type="Proteomes" id="UP000198406">
    <property type="component" value="Unassembled WGS sequence"/>
</dbReference>
<feature type="region of interest" description="Disordered" evidence="2">
    <location>
        <begin position="98"/>
        <end position="206"/>
    </location>
</feature>
<evidence type="ECO:0000313" key="4">
    <source>
        <dbReference type="EMBL" id="GAX27410.1"/>
    </source>
</evidence>
<name>A0A1Z5KM58_FISSO</name>
<dbReference type="PANTHER" id="PTHR42509:SF1">
    <property type="entry name" value="DIX DOMAIN-CONTAINING PROTEIN"/>
    <property type="match status" value="1"/>
</dbReference>
<dbReference type="InParanoid" id="A0A1Z5KM58"/>
<sequence length="206" mass="22773">MTTVRYFIPEDGDLESQPNVFLAPKPRQAGYPPSLGEIKNAFPLSGSYHFRFKSPLIPGTDREKGAMSVWMDCVDDRQPVPTWKNQVIAKVTRIAVDDEEDDDDDDFHRPAAANTAPPPQQQHQQHHAPPPAPVAAPTMDFFDAAPAAPQHHHHHSADLLGGMSHTPHQQHHHDDLLGMGSAPVHHTPPVSGNSYPQQHQQSGPFF</sequence>
<keyword evidence="1" id="KW-0879">Wnt signaling pathway</keyword>
<dbReference type="EMBL" id="BDSP01000257">
    <property type="protein sequence ID" value="GAX27410.1"/>
    <property type="molecule type" value="Genomic_DNA"/>
</dbReference>
<dbReference type="AlphaFoldDB" id="A0A1Z5KM58"/>
<feature type="domain" description="DIX" evidence="3">
    <location>
        <begin position="2"/>
        <end position="91"/>
    </location>
</feature>
<dbReference type="PANTHER" id="PTHR42509">
    <property type="entry name" value="DIX DOMAIN-CONTAINING PROTEIN"/>
    <property type="match status" value="1"/>
</dbReference>
<feature type="compositionally biased region" description="Polar residues" evidence="2">
    <location>
        <begin position="190"/>
        <end position="206"/>
    </location>
</feature>
<dbReference type="OrthoDB" id="10007451at2759"/>
<organism evidence="4 5">
    <name type="scientific">Fistulifera solaris</name>
    <name type="common">Oleaginous diatom</name>
    <dbReference type="NCBI Taxonomy" id="1519565"/>
    <lineage>
        <taxon>Eukaryota</taxon>
        <taxon>Sar</taxon>
        <taxon>Stramenopiles</taxon>
        <taxon>Ochrophyta</taxon>
        <taxon>Bacillariophyta</taxon>
        <taxon>Bacillariophyceae</taxon>
        <taxon>Bacillariophycidae</taxon>
        <taxon>Naviculales</taxon>
        <taxon>Naviculaceae</taxon>
        <taxon>Fistulifera</taxon>
    </lineage>
</organism>
<proteinExistence type="predicted"/>
<keyword evidence="5" id="KW-1185">Reference proteome</keyword>
<dbReference type="Gene3D" id="2.40.240.130">
    <property type="match status" value="1"/>
</dbReference>
<dbReference type="SUPFAM" id="SSF54236">
    <property type="entry name" value="Ubiquitin-like"/>
    <property type="match status" value="1"/>
</dbReference>